<evidence type="ECO:0000313" key="1">
    <source>
        <dbReference type="EMBL" id="DAE21787.1"/>
    </source>
</evidence>
<dbReference type="EMBL" id="BK015717">
    <property type="protein sequence ID" value="DAE21787.1"/>
    <property type="molecule type" value="Genomic_DNA"/>
</dbReference>
<proteinExistence type="predicted"/>
<sequence>MSYRACMCSFVGLPLSILVTVPEKIVERVGSVVAPLKLRLDCHHLAKPPLALARQQPPQRGVLDSDCIRHLRVRQSRACDFRLQVLVHALTPLCAQCAHLCALTISIIGKNFQNSICFSKNVKTYFQFLHTLVFTVHTYRLYNYLSKRDSTNV</sequence>
<reference evidence="1" key="1">
    <citation type="journal article" date="2021" name="Proc. Natl. Acad. Sci. U.S.A.">
        <title>A Catalog of Tens of Thousands of Viruses from Human Metagenomes Reveals Hidden Associations with Chronic Diseases.</title>
        <authorList>
            <person name="Tisza M.J."/>
            <person name="Buck C.B."/>
        </authorList>
    </citation>
    <scope>NUCLEOTIDE SEQUENCE</scope>
    <source>
        <strain evidence="1">Ct2773</strain>
    </source>
</reference>
<organism evidence="1">
    <name type="scientific">Siphoviridae sp. ct2773</name>
    <dbReference type="NCBI Taxonomy" id="2826275"/>
    <lineage>
        <taxon>Viruses</taxon>
        <taxon>Duplodnaviria</taxon>
        <taxon>Heunggongvirae</taxon>
        <taxon>Uroviricota</taxon>
        <taxon>Caudoviricetes</taxon>
    </lineage>
</organism>
<protein>
    <submittedName>
        <fullName evidence="1">Uncharacterized protein</fullName>
    </submittedName>
</protein>
<name>A0A8S5QSL4_9CAUD</name>
<accession>A0A8S5QSL4</accession>